<dbReference type="GO" id="GO:0008658">
    <property type="term" value="F:penicillin binding"/>
    <property type="evidence" value="ECO:0007669"/>
    <property type="project" value="InterPro"/>
</dbReference>
<dbReference type="SUPFAM" id="SSF56601">
    <property type="entry name" value="beta-lactamase/transpeptidase-like"/>
    <property type="match status" value="1"/>
</dbReference>
<dbReference type="Pfam" id="PF05223">
    <property type="entry name" value="MecA_N"/>
    <property type="match status" value="1"/>
</dbReference>
<dbReference type="GO" id="GO:0071555">
    <property type="term" value="P:cell wall organization"/>
    <property type="evidence" value="ECO:0007669"/>
    <property type="project" value="TreeGrafter"/>
</dbReference>
<dbReference type="InterPro" id="IPR012338">
    <property type="entry name" value="Beta-lactam/transpept-like"/>
</dbReference>
<evidence type="ECO:0000256" key="1">
    <source>
        <dbReference type="ARBA" id="ARBA00004370"/>
    </source>
</evidence>
<comment type="subcellular location">
    <subcellularLocation>
        <location evidence="1">Membrane</location>
    </subcellularLocation>
</comment>
<evidence type="ECO:0000313" key="14">
    <source>
        <dbReference type="EMBL" id="RMB61572.1"/>
    </source>
</evidence>
<feature type="domain" description="NTF2-like N-terminal transpeptidase" evidence="13">
    <location>
        <begin position="151"/>
        <end position="193"/>
    </location>
</feature>
<dbReference type="Pfam" id="PF00905">
    <property type="entry name" value="Transpeptidase"/>
    <property type="match status" value="1"/>
</dbReference>
<reference evidence="14 15" key="1">
    <citation type="submission" date="2018-10" db="EMBL/GenBank/DDBJ databases">
        <title>Tessaracoccus antarcticuss sp. nov., isolated from sediment.</title>
        <authorList>
            <person name="Zhou L.Y."/>
            <person name="Du Z.J."/>
        </authorList>
    </citation>
    <scope>NUCLEOTIDE SEQUENCE [LARGE SCALE GENOMIC DNA]</scope>
    <source>
        <strain evidence="14 15">JDX10</strain>
    </source>
</reference>
<evidence type="ECO:0000256" key="2">
    <source>
        <dbReference type="ARBA" id="ARBA00007171"/>
    </source>
</evidence>
<accession>A0A3M0GFU5</accession>
<dbReference type="GO" id="GO:0046677">
    <property type="term" value="P:response to antibiotic"/>
    <property type="evidence" value="ECO:0007669"/>
    <property type="project" value="UniProtKB-UniRule"/>
</dbReference>
<dbReference type="EC" id="3.5.2.6" evidence="4 9"/>
<proteinExistence type="inferred from homology"/>
<evidence type="ECO:0000256" key="5">
    <source>
        <dbReference type="ARBA" id="ARBA00022729"/>
    </source>
</evidence>
<dbReference type="InterPro" id="IPR050515">
    <property type="entry name" value="Beta-lactam/transpept"/>
</dbReference>
<dbReference type="Gene3D" id="3.90.1310.10">
    <property type="entry name" value="Penicillin-binding protein 2a (Domain 2)"/>
    <property type="match status" value="1"/>
</dbReference>
<feature type="domain" description="Penicillin-binding protein dimerisation" evidence="12">
    <location>
        <begin position="203"/>
        <end position="354"/>
    </location>
</feature>
<dbReference type="PANTHER" id="PTHR30627">
    <property type="entry name" value="PEPTIDOGLYCAN D,D-TRANSPEPTIDASE"/>
    <property type="match status" value="1"/>
</dbReference>
<gene>
    <name evidence="14" type="ORF">EAX62_02750</name>
</gene>
<keyword evidence="6 9" id="KW-0378">Hydrolase</keyword>
<dbReference type="InterPro" id="IPR002137">
    <property type="entry name" value="Beta-lactam_class-D_AS"/>
</dbReference>
<dbReference type="SUPFAM" id="SSF56519">
    <property type="entry name" value="Penicillin binding protein dimerisation domain"/>
    <property type="match status" value="1"/>
</dbReference>
<dbReference type="PROSITE" id="PS00337">
    <property type="entry name" value="BETA_LACTAMASE_D"/>
    <property type="match status" value="1"/>
</dbReference>
<comment type="similarity">
    <text evidence="3 9">Belongs to the class-D beta-lactamase family.</text>
</comment>
<evidence type="ECO:0000256" key="9">
    <source>
        <dbReference type="RuleBase" id="RU361140"/>
    </source>
</evidence>
<evidence type="ECO:0000259" key="13">
    <source>
        <dbReference type="Pfam" id="PF05223"/>
    </source>
</evidence>
<evidence type="ECO:0000259" key="11">
    <source>
        <dbReference type="Pfam" id="PF00905"/>
    </source>
</evidence>
<evidence type="ECO:0000256" key="8">
    <source>
        <dbReference type="ARBA" id="ARBA00023251"/>
    </source>
</evidence>
<comment type="catalytic activity">
    <reaction evidence="9">
        <text>a beta-lactam + H2O = a substituted beta-amino acid</text>
        <dbReference type="Rhea" id="RHEA:20401"/>
        <dbReference type="ChEBI" id="CHEBI:15377"/>
        <dbReference type="ChEBI" id="CHEBI:35627"/>
        <dbReference type="ChEBI" id="CHEBI:140347"/>
        <dbReference type="EC" id="3.5.2.6"/>
    </reaction>
</comment>
<evidence type="ECO:0000256" key="10">
    <source>
        <dbReference type="SAM" id="MobiDB-lite"/>
    </source>
</evidence>
<dbReference type="Proteomes" id="UP000275256">
    <property type="component" value="Unassembled WGS sequence"/>
</dbReference>
<keyword evidence="5" id="KW-0732">Signal</keyword>
<dbReference type="AlphaFoldDB" id="A0A3M0GFU5"/>
<protein>
    <recommendedName>
        <fullName evidence="4 9">Beta-lactamase</fullName>
        <ecNumber evidence="4 9">3.5.2.6</ecNumber>
    </recommendedName>
</protein>
<keyword evidence="8 9" id="KW-0046">Antibiotic resistance</keyword>
<evidence type="ECO:0000256" key="4">
    <source>
        <dbReference type="ARBA" id="ARBA00012865"/>
    </source>
</evidence>
<dbReference type="GO" id="GO:0008800">
    <property type="term" value="F:beta-lactamase activity"/>
    <property type="evidence" value="ECO:0007669"/>
    <property type="project" value="UniProtKB-UniRule"/>
</dbReference>
<dbReference type="InterPro" id="IPR007887">
    <property type="entry name" value="MecA_N"/>
</dbReference>
<dbReference type="EMBL" id="REFW01000001">
    <property type="protein sequence ID" value="RMB61572.1"/>
    <property type="molecule type" value="Genomic_DNA"/>
</dbReference>
<dbReference type="PANTHER" id="PTHR30627:SF24">
    <property type="entry name" value="PENICILLIN-BINDING PROTEIN 4B"/>
    <property type="match status" value="1"/>
</dbReference>
<comment type="caution">
    <text evidence="14">The sequence shown here is derived from an EMBL/GenBank/DDBJ whole genome shotgun (WGS) entry which is preliminary data.</text>
</comment>
<feature type="domain" description="Penicillin-binding protein transpeptidase" evidence="11">
    <location>
        <begin position="410"/>
        <end position="679"/>
    </location>
</feature>
<name>A0A3M0GFU5_9ACTN</name>
<dbReference type="InterPro" id="IPR036138">
    <property type="entry name" value="PBP_dimer_sf"/>
</dbReference>
<organism evidence="14 15">
    <name type="scientific">Tessaracoccus antarcticus</name>
    <dbReference type="NCBI Taxonomy" id="2479848"/>
    <lineage>
        <taxon>Bacteria</taxon>
        <taxon>Bacillati</taxon>
        <taxon>Actinomycetota</taxon>
        <taxon>Actinomycetes</taxon>
        <taxon>Propionibacteriales</taxon>
        <taxon>Propionibacteriaceae</taxon>
        <taxon>Tessaracoccus</taxon>
    </lineage>
</organism>
<comment type="similarity">
    <text evidence="2">Belongs to the transpeptidase family.</text>
</comment>
<sequence>MVAGAGQTAPPSARTPSSRVTGEIGRTRPPVASGTMTLGGKPMQRRGWIAAALTVGLLAAGCSPGGGDGSRGPTPGVESTSAINLPAADALTKALAAALTAFDVTLLPVEDPAAAQAELVSIFAGMDGITPTVTVGGIDYSPTDPSARAKLTFTYALGEQGWTYDTVAPLKLVDDKWRIEWTPTLIHPQLTSDSRLRHQRKLPRRAAINDNLGLALVEERTLYQVGIDKSQVPEAEWAASAAQLAALAEVDAVQFQAKVAAGGPRQFVVARTMTQEEISPDVGKVKGAQVVPTTAMVPVSDTFAASLLGIVGAPTPKMLADKNADVFSSDTVGLSGLQARYEKQLRGVPEIRVDLVGRKTDDDATAGDAFEEENLFLQDASAPVAVDLSLDRDLQTKAETVLSTQPGLAALVVINNSDGALLAAANSPAAGTFPQATFGKFAPGSTFKVVSSLAMLRGGLTPASAVKCPANLTVANKTFKNYSDYPASKLGSITLIQALANSCNTAFAAAAGSVTPEQLHAAAGSLGVGTDYDAGFTTNFGTVEPNNSPIDRAASMIGQGQITMSPMGMAAVAASVASGKTTIPWLVKGKQATSTAQALTAQEATQLQQMMMAVVTDGSGRSLAGLMKGAKTGTAEYGTVGAYKTHGWMIAWNDKVSVAAFVEEGVSGSTSAAPLIKALFS</sequence>
<dbReference type="GO" id="GO:0017001">
    <property type="term" value="P:antibiotic catabolic process"/>
    <property type="evidence" value="ECO:0007669"/>
    <property type="project" value="InterPro"/>
</dbReference>
<dbReference type="InterPro" id="IPR001460">
    <property type="entry name" value="PCN-bd_Tpept"/>
</dbReference>
<evidence type="ECO:0000313" key="15">
    <source>
        <dbReference type="Proteomes" id="UP000275256"/>
    </source>
</evidence>
<feature type="region of interest" description="Disordered" evidence="10">
    <location>
        <begin position="1"/>
        <end position="40"/>
    </location>
</feature>
<dbReference type="GO" id="GO:0005886">
    <property type="term" value="C:plasma membrane"/>
    <property type="evidence" value="ECO:0007669"/>
    <property type="project" value="TreeGrafter"/>
</dbReference>
<dbReference type="GO" id="GO:0071972">
    <property type="term" value="F:peptidoglycan L,D-transpeptidase activity"/>
    <property type="evidence" value="ECO:0007669"/>
    <property type="project" value="TreeGrafter"/>
</dbReference>
<dbReference type="Gene3D" id="3.40.710.10">
    <property type="entry name" value="DD-peptidase/beta-lactamase superfamily"/>
    <property type="match status" value="1"/>
</dbReference>
<evidence type="ECO:0000259" key="12">
    <source>
        <dbReference type="Pfam" id="PF03717"/>
    </source>
</evidence>
<evidence type="ECO:0000256" key="6">
    <source>
        <dbReference type="ARBA" id="ARBA00022801"/>
    </source>
</evidence>
<keyword evidence="15" id="KW-1185">Reference proteome</keyword>
<dbReference type="InterPro" id="IPR005311">
    <property type="entry name" value="PBP_dimer"/>
</dbReference>
<keyword evidence="7" id="KW-0472">Membrane</keyword>
<dbReference type="Pfam" id="PF03717">
    <property type="entry name" value="PBP_dimer"/>
    <property type="match status" value="1"/>
</dbReference>
<evidence type="ECO:0000256" key="3">
    <source>
        <dbReference type="ARBA" id="ARBA00007898"/>
    </source>
</evidence>
<evidence type="ECO:0000256" key="7">
    <source>
        <dbReference type="ARBA" id="ARBA00023136"/>
    </source>
</evidence>